<feature type="region of interest" description="Disordered" evidence="13">
    <location>
        <begin position="1"/>
        <end position="112"/>
    </location>
</feature>
<evidence type="ECO:0000256" key="9">
    <source>
        <dbReference type="ARBA" id="ARBA00023242"/>
    </source>
</evidence>
<dbReference type="GO" id="GO:0005634">
    <property type="term" value="C:nucleus"/>
    <property type="evidence" value="ECO:0007669"/>
    <property type="project" value="UniProtKB-SubCell"/>
</dbReference>
<dbReference type="SUPFAM" id="SSF52540">
    <property type="entry name" value="P-loop containing nucleoside triphosphate hydrolases"/>
    <property type="match status" value="2"/>
</dbReference>
<keyword evidence="8" id="KW-0226">DNA condensation</keyword>
<dbReference type="GO" id="GO:0005524">
    <property type="term" value="F:ATP binding"/>
    <property type="evidence" value="ECO:0007669"/>
    <property type="project" value="UniProtKB-KW"/>
</dbReference>
<evidence type="ECO:0000256" key="5">
    <source>
        <dbReference type="ARBA" id="ARBA00022776"/>
    </source>
</evidence>
<reference evidence="15 16" key="1">
    <citation type="submission" date="2016-08" db="EMBL/GenBank/DDBJ databases">
        <title>Draft genome sequence of allopolyploid Zygosaccharomyces rouxii.</title>
        <authorList>
            <person name="Watanabe J."/>
            <person name="Uehara K."/>
            <person name="Mogi Y."/>
            <person name="Tsukioka Y."/>
        </authorList>
    </citation>
    <scope>NUCLEOTIDE SEQUENCE [LARGE SCALE GENOMIC DNA]</scope>
    <source>
        <strain evidence="15 16">NBRC 110957</strain>
    </source>
</reference>
<dbReference type="Gene3D" id="3.40.50.300">
    <property type="entry name" value="P-loop containing nucleotide triphosphate hydrolases"/>
    <property type="match status" value="2"/>
</dbReference>
<dbReference type="Proteomes" id="UP000187013">
    <property type="component" value="Unassembled WGS sequence"/>
</dbReference>
<dbReference type="Pfam" id="PF06470">
    <property type="entry name" value="SMC_hinge"/>
    <property type="match status" value="1"/>
</dbReference>
<dbReference type="PANTHER" id="PTHR18937:SF172">
    <property type="entry name" value="STRUCTURAL MAINTENANCE OF CHROMOSOMES PROTEIN"/>
    <property type="match status" value="1"/>
</dbReference>
<feature type="compositionally biased region" description="Polar residues" evidence="13">
    <location>
        <begin position="32"/>
        <end position="46"/>
    </location>
</feature>
<evidence type="ECO:0000256" key="11">
    <source>
        <dbReference type="PIRNR" id="PIRNR005719"/>
    </source>
</evidence>
<evidence type="ECO:0000256" key="4">
    <source>
        <dbReference type="ARBA" id="ARBA00022741"/>
    </source>
</evidence>
<comment type="caution">
    <text evidence="15">The sequence shown here is derived from an EMBL/GenBank/DDBJ whole genome shotgun (WGS) entry which is preliminary data.</text>
</comment>
<name>A0A1Q2ZWK6_ZYGRO</name>
<keyword evidence="7 12" id="KW-0175">Coiled coil</keyword>
<dbReference type="PIRSF" id="PIRSF005719">
    <property type="entry name" value="SMC"/>
    <property type="match status" value="1"/>
</dbReference>
<feature type="compositionally biased region" description="Polar residues" evidence="13">
    <location>
        <begin position="85"/>
        <end position="96"/>
    </location>
</feature>
<organism evidence="15 16">
    <name type="scientific">Zygosaccharomyces rouxii</name>
    <dbReference type="NCBI Taxonomy" id="4956"/>
    <lineage>
        <taxon>Eukaryota</taxon>
        <taxon>Fungi</taxon>
        <taxon>Dikarya</taxon>
        <taxon>Ascomycota</taxon>
        <taxon>Saccharomycotina</taxon>
        <taxon>Saccharomycetes</taxon>
        <taxon>Saccharomycetales</taxon>
        <taxon>Saccharomycetaceae</taxon>
        <taxon>Zygosaccharomyces</taxon>
    </lineage>
</organism>
<feature type="compositionally biased region" description="Low complexity" evidence="13">
    <location>
        <begin position="67"/>
        <end position="79"/>
    </location>
</feature>
<comment type="similarity">
    <text evidence="2">Belongs to the SMC family. SMC4 subfamily.</text>
</comment>
<dbReference type="SUPFAM" id="SSF75553">
    <property type="entry name" value="Smc hinge domain"/>
    <property type="match status" value="1"/>
</dbReference>
<evidence type="ECO:0000256" key="2">
    <source>
        <dbReference type="ARBA" id="ARBA00006005"/>
    </source>
</evidence>
<feature type="compositionally biased region" description="Low complexity" evidence="13">
    <location>
        <begin position="97"/>
        <end position="107"/>
    </location>
</feature>
<comment type="subcellular location">
    <subcellularLocation>
        <location evidence="1 11">Nucleus</location>
    </subcellularLocation>
</comment>
<sequence>MDDDDSLSKRQKVDGLNQIDGKHPTVDLDQGENLSLPTTSSSQNTFAHAKTPRKLVVGNGDNRYAHSSQSISSSSLQVPPLQPPATSSRGRGSKTYSQSPPRSPGRSPTRKLELIQISPLKNSRLELQKIYDAQQNQARHTRLCIDQLILQDFKSYAGRQVVGPFNTSFSAVVGPNGSGKSNVIDSMLFVFGFRANKMRQDRLSDLIHKSEEYPSLPSCSVEVHFKYVIDEPSGETRIDEEKPNLVVTRKAFRNNTSKYYVNDQETNYGEVTKLLKKEGVDLDHKRFLILQGEVENIAQMKSKAEREGEDGLLEYLEDIIGTAKYKPLIEKNLADMESLNDICIEKENRFQIVDREKNSLENGKEEALLFLENERKLTVSKSKLYQYHILNSNMKLKNTLDKITNLNQKLEKESDKNASVKKELDKLRAFGDELESKLKNCNNEEKQLLGKKRELDGKNVLNEEKIKNFEKKRDKAEKTLSSMDRSISSSEARLSELKQLQVDYENSLKELNEQTEVEKMKLEKIKFSLKDKTNGISLEIAQLEKELEPWNAQLQEKKTQIQLAESQISLIKEAEAKLAQEIDQFKQEIETRKQQILQGSKELDSLHSQHKSVKEEISTGEKECLNARIRLKEMQNILNTQRQKALDARSALSNAENKSKVLTALSRLQKSGRISGFHGRLGDLGVIDEKYDVAISTACPRLEDIVVETVECGQQCIEYLRKNKLGYARFILLDKLRKFNLDSINTPESVPRLFDLIHPKDPKFSSAFFSVLGNTLVANDLKQANRVAYGKKRFRVVTLDGNLIDISGTMSGGGSRVSRGLMQINRNKTEDIEIYSSEEVAQLEVNLVEREKNFQVASDTIYQMEEQLKDLKEKEPAIENNISQLTMEIESWNSEIKIKEIQMLESERAYSATQDNNVELRETIQHVQSLKDEFKSIQNQTKSKKHRIETLKNEIMEIGGAELKIQSSKVDSVIQRIDIVVSKQKKERSVIKKTENEINKSHKMKLETSRDLENFNQEIQTLKTTIEGLQDSLNKVHESVTSVQHTKEGLIEESRTLEDKLNDINEDIAIFKSFEMEMKNELEKLNSLSFHIKKEIKHYEEKLGDLKIRDVTQILHDLKDESNNASDPSENPVSDVEESESSVGEGKDENKDLDAQDQVQDAEKQGDNQMDVEDGGEYSDRGLTQFSEDELHEIEIEELEKEIEDLQNFLDASNADIDVLEEYARRLIEFKSRRLDLNQAVEERNKVKKKLDELKKKRFDEFMQGFGIISMTLKEMYQMITMGGNAELELVDTLDPFSEGVTFSVMPPKKSWRNITNLSGGEKTLSSLALVFALHKYKPTPLYVMDEIDAALDFRNVSIVANYIKERTKNAQFIVISLRNNMFELAQQLVGIYKRDNKTKSATIKNIDFVSVS</sequence>
<evidence type="ECO:0000259" key="14">
    <source>
        <dbReference type="SMART" id="SM00968"/>
    </source>
</evidence>
<dbReference type="GO" id="GO:0016887">
    <property type="term" value="F:ATP hydrolysis activity"/>
    <property type="evidence" value="ECO:0007669"/>
    <property type="project" value="InterPro"/>
</dbReference>
<dbReference type="Gene3D" id="3.30.70.1620">
    <property type="match status" value="1"/>
</dbReference>
<dbReference type="FunFam" id="3.40.50.300:FF:000481">
    <property type="entry name" value="Structural maintenance of chromosomes 4"/>
    <property type="match status" value="1"/>
</dbReference>
<dbReference type="SMART" id="SM00968">
    <property type="entry name" value="SMC_hinge"/>
    <property type="match status" value="1"/>
</dbReference>
<feature type="coiled-coil region" evidence="12">
    <location>
        <begin position="854"/>
        <end position="954"/>
    </location>
</feature>
<evidence type="ECO:0000256" key="10">
    <source>
        <dbReference type="ARBA" id="ARBA00023306"/>
    </source>
</evidence>
<dbReference type="OrthoDB" id="5575062at2759"/>
<evidence type="ECO:0000256" key="7">
    <source>
        <dbReference type="ARBA" id="ARBA00023054"/>
    </source>
</evidence>
<dbReference type="GO" id="GO:0007076">
    <property type="term" value="P:mitotic chromosome condensation"/>
    <property type="evidence" value="ECO:0007669"/>
    <property type="project" value="UniProtKB-ARBA"/>
</dbReference>
<protein>
    <recommendedName>
        <fullName evidence="11">Structural maintenance of chromosomes protein</fullName>
    </recommendedName>
</protein>
<dbReference type="GO" id="GO:0000796">
    <property type="term" value="C:condensin complex"/>
    <property type="evidence" value="ECO:0007669"/>
    <property type="project" value="TreeGrafter"/>
</dbReference>
<feature type="coiled-coil region" evidence="12">
    <location>
        <begin position="1189"/>
        <end position="1257"/>
    </location>
</feature>
<dbReference type="InterPro" id="IPR027417">
    <property type="entry name" value="P-loop_NTPase"/>
</dbReference>
<keyword evidence="6" id="KW-0067">ATP-binding</keyword>
<dbReference type="eggNOG" id="KOG0996">
    <property type="taxonomic scope" value="Eukaryota"/>
</dbReference>
<evidence type="ECO:0000256" key="3">
    <source>
        <dbReference type="ARBA" id="ARBA00022618"/>
    </source>
</evidence>
<dbReference type="InterPro" id="IPR036277">
    <property type="entry name" value="SMC_hinge_sf"/>
</dbReference>
<dbReference type="InterPro" id="IPR024704">
    <property type="entry name" value="SMC"/>
</dbReference>
<evidence type="ECO:0000256" key="8">
    <source>
        <dbReference type="ARBA" id="ARBA00023067"/>
    </source>
</evidence>
<dbReference type="FunFam" id="3.40.50.300:FF:000585">
    <property type="entry name" value="Structural maintenance of chromosomes 4"/>
    <property type="match status" value="1"/>
</dbReference>
<dbReference type="InterPro" id="IPR010935">
    <property type="entry name" value="SMC_hinge"/>
</dbReference>
<dbReference type="EMBL" id="BDGX01000009">
    <property type="protein sequence ID" value="GAV47774.1"/>
    <property type="molecule type" value="Genomic_DNA"/>
</dbReference>
<dbReference type="GO" id="GO:0051301">
    <property type="term" value="P:cell division"/>
    <property type="evidence" value="ECO:0007669"/>
    <property type="project" value="UniProtKB-KW"/>
</dbReference>
<keyword evidence="3" id="KW-0132">Cell division</keyword>
<dbReference type="Pfam" id="PF02463">
    <property type="entry name" value="SMC_N"/>
    <property type="match status" value="1"/>
</dbReference>
<proteinExistence type="inferred from homology"/>
<dbReference type="PANTHER" id="PTHR18937">
    <property type="entry name" value="STRUCTURAL MAINTENANCE OF CHROMOSOMES SMC FAMILY MEMBER"/>
    <property type="match status" value="1"/>
</dbReference>
<evidence type="ECO:0000256" key="13">
    <source>
        <dbReference type="SAM" id="MobiDB-lite"/>
    </source>
</evidence>
<evidence type="ECO:0000256" key="6">
    <source>
        <dbReference type="ARBA" id="ARBA00022840"/>
    </source>
</evidence>
<keyword evidence="10" id="KW-0131">Cell cycle</keyword>
<keyword evidence="9 11" id="KW-0539">Nucleus</keyword>
<gene>
    <name evidence="15" type="ORF">ZYGR_0I00700</name>
</gene>
<accession>A0A1Q2ZWK6</accession>
<feature type="coiled-coil region" evidence="12">
    <location>
        <begin position="1005"/>
        <end position="1067"/>
    </location>
</feature>
<keyword evidence="5" id="KW-0498">Mitosis</keyword>
<evidence type="ECO:0000313" key="15">
    <source>
        <dbReference type="EMBL" id="GAV47774.1"/>
    </source>
</evidence>
<evidence type="ECO:0000313" key="16">
    <source>
        <dbReference type="Proteomes" id="UP000187013"/>
    </source>
</evidence>
<feature type="region of interest" description="Disordered" evidence="13">
    <location>
        <begin position="1119"/>
        <end position="1181"/>
    </location>
</feature>
<feature type="domain" description="SMC hinge" evidence="14">
    <location>
        <begin position="675"/>
        <end position="788"/>
    </location>
</feature>
<feature type="compositionally biased region" description="Basic and acidic residues" evidence="13">
    <location>
        <begin position="1145"/>
        <end position="1154"/>
    </location>
</feature>
<evidence type="ECO:0000256" key="1">
    <source>
        <dbReference type="ARBA" id="ARBA00004123"/>
    </source>
</evidence>
<evidence type="ECO:0000256" key="12">
    <source>
        <dbReference type="SAM" id="Coils"/>
    </source>
</evidence>
<feature type="compositionally biased region" description="Basic and acidic residues" evidence="13">
    <location>
        <begin position="1"/>
        <end position="13"/>
    </location>
</feature>
<keyword evidence="4" id="KW-0547">Nucleotide-binding</keyword>
<dbReference type="InterPro" id="IPR003395">
    <property type="entry name" value="RecF/RecN/SMC_N"/>
</dbReference>
<feature type="coiled-coil region" evidence="12">
    <location>
        <begin position="393"/>
        <end position="595"/>
    </location>
</feature>
<dbReference type="Gene3D" id="1.20.1060.20">
    <property type="match status" value="1"/>
</dbReference>